<comment type="caution">
    <text evidence="2">The sequence shown here is derived from an EMBL/GenBank/DDBJ whole genome shotgun (WGS) entry which is preliminary data.</text>
</comment>
<evidence type="ECO:0000313" key="3">
    <source>
        <dbReference type="Proteomes" id="UP001066276"/>
    </source>
</evidence>
<proteinExistence type="predicted"/>
<sequence>MYEEDGRDAGGIHKKPDKKEVEGTTYDIEEDTDRACEGDVRGERKTLPKQDKEADIFENVEDTGQSLFSVLSSCFLRMGGDCENHEEDNTNKKEIDVEDYKEVKKRE</sequence>
<keyword evidence="3" id="KW-1185">Reference proteome</keyword>
<protein>
    <submittedName>
        <fullName evidence="2">Uncharacterized protein</fullName>
    </submittedName>
</protein>
<gene>
    <name evidence="2" type="ORF">NDU88_003274</name>
</gene>
<feature type="region of interest" description="Disordered" evidence="1">
    <location>
        <begin position="1"/>
        <end position="25"/>
    </location>
</feature>
<evidence type="ECO:0000256" key="1">
    <source>
        <dbReference type="SAM" id="MobiDB-lite"/>
    </source>
</evidence>
<reference evidence="2" key="1">
    <citation type="journal article" date="2022" name="bioRxiv">
        <title>Sequencing and chromosome-scale assembly of the giantPleurodeles waltlgenome.</title>
        <authorList>
            <person name="Brown T."/>
            <person name="Elewa A."/>
            <person name="Iarovenko S."/>
            <person name="Subramanian E."/>
            <person name="Araus A.J."/>
            <person name="Petzold A."/>
            <person name="Susuki M."/>
            <person name="Suzuki K.-i.T."/>
            <person name="Hayashi T."/>
            <person name="Toyoda A."/>
            <person name="Oliveira C."/>
            <person name="Osipova E."/>
            <person name="Leigh N.D."/>
            <person name="Simon A."/>
            <person name="Yun M.H."/>
        </authorList>
    </citation>
    <scope>NUCLEOTIDE SEQUENCE</scope>
    <source>
        <strain evidence="2">20211129_DDA</strain>
        <tissue evidence="2">Liver</tissue>
    </source>
</reference>
<dbReference type="EMBL" id="JANPWB010000012">
    <property type="protein sequence ID" value="KAJ1115046.1"/>
    <property type="molecule type" value="Genomic_DNA"/>
</dbReference>
<organism evidence="2 3">
    <name type="scientific">Pleurodeles waltl</name>
    <name type="common">Iberian ribbed newt</name>
    <dbReference type="NCBI Taxonomy" id="8319"/>
    <lineage>
        <taxon>Eukaryota</taxon>
        <taxon>Metazoa</taxon>
        <taxon>Chordata</taxon>
        <taxon>Craniata</taxon>
        <taxon>Vertebrata</taxon>
        <taxon>Euteleostomi</taxon>
        <taxon>Amphibia</taxon>
        <taxon>Batrachia</taxon>
        <taxon>Caudata</taxon>
        <taxon>Salamandroidea</taxon>
        <taxon>Salamandridae</taxon>
        <taxon>Pleurodelinae</taxon>
        <taxon>Pleurodeles</taxon>
    </lineage>
</organism>
<feature type="region of interest" description="Disordered" evidence="1">
    <location>
        <begin position="82"/>
        <end position="107"/>
    </location>
</feature>
<dbReference type="AlphaFoldDB" id="A0AAV7NHR4"/>
<evidence type="ECO:0000313" key="2">
    <source>
        <dbReference type="EMBL" id="KAJ1115046.1"/>
    </source>
</evidence>
<accession>A0AAV7NHR4</accession>
<dbReference type="Proteomes" id="UP001066276">
    <property type="component" value="Chromosome 8"/>
</dbReference>
<name>A0AAV7NHR4_PLEWA</name>